<dbReference type="InterPro" id="IPR011990">
    <property type="entry name" value="TPR-like_helical_dom_sf"/>
</dbReference>
<organism evidence="2 3">
    <name type="scientific">Galerina marginata (strain CBS 339.88)</name>
    <dbReference type="NCBI Taxonomy" id="685588"/>
    <lineage>
        <taxon>Eukaryota</taxon>
        <taxon>Fungi</taxon>
        <taxon>Dikarya</taxon>
        <taxon>Basidiomycota</taxon>
        <taxon>Agaricomycotina</taxon>
        <taxon>Agaricomycetes</taxon>
        <taxon>Agaricomycetidae</taxon>
        <taxon>Agaricales</taxon>
        <taxon>Agaricineae</taxon>
        <taxon>Strophariaceae</taxon>
        <taxon>Galerina</taxon>
    </lineage>
</organism>
<dbReference type="OrthoDB" id="9991317at2759"/>
<sequence length="1064" mass="118091">MAEFSEMSTNLFPSQISTMDEKAVEKAGTAPDIARQQLDVSDSCIPQPVNQLAKAVALPTDVLDDQTAAADVALTEPPITFPETFDDAMTFYEFPSRLLTHYQEESGEMDHLNIAISLLRQGRGRLPMDNEIYPALLDNLGIALWTRYEQGGEENDIEEAISSHGQAMDIRLATHPDQSNSLSLIANAHLARFERRGQQSDLEKAVHLNGEALGLRPLPHVDRSDFLNNLANTLFARFEHKGKKEDLDEAVSLLRQALELFPSSHPSRTFCLNNLANALRTRSGNQIDLNEAVSLYREGLQLRPSPDPLRPSSLTNLAVALVSRFKVGNDPKDLNEATLLNREALQLYPTPHPLRSTSLNNLAITLLSKFELEHHRSDLDEATLCSREALALRAPPHPRRHLSLDTLVNVLTAKFNEDGQESDLKEIVLSANMCLALQPQNHPDRPRIFRNMGLVAMKAHSLFPENTQYLGLSISLFCLAAECASQVPAQRYLNAKTWAYHANVHHHPSALDAYETFFRVLPQFMALAADVQLRHGALSIGGTDGIAREAAGCAIAAGNLSKAVEFLEAGRAIFWSQSLLLHTLFDQVRVVAPELGSKLQSIANALERASHRDTFTETLNNQERMTLEKEAIRLERLDAEWTKTLQEVRRLKGFEDFLLPRHLSSLQAAAAQCPVVLLISNDDRSDCLIITSTIVDHIAIPSLPVAELRKLVYLIQAAASQSEISRTSIIQEVSDHTKQTATYPVSIQDTLRTFMEQAEQRGMRFEHEIPSDDVFESVLNVLWTDVVKPVIDFLNIKKSKEPPVVQWCPTGLFTLLPIHAAGCYNKKLSVECASDFIISTYTPTIGVLLPPPNSDDPTTPSASRRFEMMAVADVKRLSYARRELEKIKARVPKESLVQLGIRDAPALLKTVSSYLPTASIVHFACHGKQDKLKPLNSALLMEDGNLTIRKIMQHPSPHGSLAFLCACETAVGDEHLPDEAMSLGASLLFAGFRHVVATMWEIMDVDGPTIADAFYEELFLGPDGKPALEPDIAKSARALHIAVQKLRSMNVPFRHWVPFIHLGN</sequence>
<dbReference type="EMBL" id="KL142383">
    <property type="protein sequence ID" value="KDR74377.1"/>
    <property type="molecule type" value="Genomic_DNA"/>
</dbReference>
<gene>
    <name evidence="2" type="ORF">GALMADRAFT_141422</name>
</gene>
<keyword evidence="3" id="KW-1185">Reference proteome</keyword>
<accession>A0A067SWE8</accession>
<name>A0A067SWE8_GALM3</name>
<dbReference type="AlphaFoldDB" id="A0A067SWE8"/>
<evidence type="ECO:0000313" key="3">
    <source>
        <dbReference type="Proteomes" id="UP000027222"/>
    </source>
</evidence>
<proteinExistence type="predicted"/>
<dbReference type="Pfam" id="PF12770">
    <property type="entry name" value="CHAT"/>
    <property type="match status" value="1"/>
</dbReference>
<dbReference type="Proteomes" id="UP000027222">
    <property type="component" value="Unassembled WGS sequence"/>
</dbReference>
<protein>
    <recommendedName>
        <fullName evidence="1">CHAT domain-containing protein</fullName>
    </recommendedName>
</protein>
<dbReference type="InterPro" id="IPR024983">
    <property type="entry name" value="CHAT_dom"/>
</dbReference>
<dbReference type="Gene3D" id="1.25.40.10">
    <property type="entry name" value="Tetratricopeptide repeat domain"/>
    <property type="match status" value="2"/>
</dbReference>
<dbReference type="PANTHER" id="PTHR19959:SF119">
    <property type="entry name" value="FUNGAL LIPASE-LIKE DOMAIN-CONTAINING PROTEIN"/>
    <property type="match status" value="1"/>
</dbReference>
<dbReference type="SUPFAM" id="SSF48452">
    <property type="entry name" value="TPR-like"/>
    <property type="match status" value="1"/>
</dbReference>
<dbReference type="Pfam" id="PF13374">
    <property type="entry name" value="TPR_10"/>
    <property type="match status" value="1"/>
</dbReference>
<reference evidence="3" key="1">
    <citation type="journal article" date="2014" name="Proc. Natl. Acad. Sci. U.S.A.">
        <title>Extensive sampling of basidiomycete genomes demonstrates inadequacy of the white-rot/brown-rot paradigm for wood decay fungi.</title>
        <authorList>
            <person name="Riley R."/>
            <person name="Salamov A.A."/>
            <person name="Brown D.W."/>
            <person name="Nagy L.G."/>
            <person name="Floudas D."/>
            <person name="Held B.W."/>
            <person name="Levasseur A."/>
            <person name="Lombard V."/>
            <person name="Morin E."/>
            <person name="Otillar R."/>
            <person name="Lindquist E.A."/>
            <person name="Sun H."/>
            <person name="LaButti K.M."/>
            <person name="Schmutz J."/>
            <person name="Jabbour D."/>
            <person name="Luo H."/>
            <person name="Baker S.E."/>
            <person name="Pisabarro A.G."/>
            <person name="Walton J.D."/>
            <person name="Blanchette R.A."/>
            <person name="Henrissat B."/>
            <person name="Martin F."/>
            <person name="Cullen D."/>
            <person name="Hibbett D.S."/>
            <person name="Grigoriev I.V."/>
        </authorList>
    </citation>
    <scope>NUCLEOTIDE SEQUENCE [LARGE SCALE GENOMIC DNA]</scope>
    <source>
        <strain evidence="3">CBS 339.88</strain>
    </source>
</reference>
<dbReference type="PANTHER" id="PTHR19959">
    <property type="entry name" value="KINESIN LIGHT CHAIN"/>
    <property type="match status" value="1"/>
</dbReference>
<dbReference type="STRING" id="685588.A0A067SWE8"/>
<evidence type="ECO:0000259" key="1">
    <source>
        <dbReference type="Pfam" id="PF12770"/>
    </source>
</evidence>
<feature type="domain" description="CHAT" evidence="1">
    <location>
        <begin position="779"/>
        <end position="1064"/>
    </location>
</feature>
<dbReference type="HOGENOM" id="CLU_001305_0_1_1"/>
<evidence type="ECO:0000313" key="2">
    <source>
        <dbReference type="EMBL" id="KDR74377.1"/>
    </source>
</evidence>